<dbReference type="PANTHER" id="PTHR43691">
    <property type="entry name" value="URIDINE PHOSPHORYLASE"/>
    <property type="match status" value="1"/>
</dbReference>
<dbReference type="InterPro" id="IPR035994">
    <property type="entry name" value="Nucleoside_phosphorylase_sf"/>
</dbReference>
<dbReference type="GO" id="GO:0009116">
    <property type="term" value="P:nucleoside metabolic process"/>
    <property type="evidence" value="ECO:0007669"/>
    <property type="project" value="InterPro"/>
</dbReference>
<evidence type="ECO:0000313" key="3">
    <source>
        <dbReference type="Proteomes" id="UP000031307"/>
    </source>
</evidence>
<evidence type="ECO:0000259" key="1">
    <source>
        <dbReference type="Pfam" id="PF01048"/>
    </source>
</evidence>
<dbReference type="AlphaFoldDB" id="A0A0C1BXS2"/>
<dbReference type="PANTHER" id="PTHR43691:SF6">
    <property type="entry name" value="AMP NUCLEOSIDASE"/>
    <property type="match status" value="1"/>
</dbReference>
<dbReference type="SUPFAM" id="SSF53167">
    <property type="entry name" value="Purine and uridine phosphorylases"/>
    <property type="match status" value="1"/>
</dbReference>
<dbReference type="GO" id="GO:0008714">
    <property type="term" value="F:AMP nucleosidase activity"/>
    <property type="evidence" value="ECO:0007669"/>
    <property type="project" value="InterPro"/>
</dbReference>
<feature type="domain" description="Nucleoside phosphorylase" evidence="1">
    <location>
        <begin position="65"/>
        <end position="232"/>
    </location>
</feature>
<dbReference type="EMBL" id="JSAM01000123">
    <property type="protein sequence ID" value="KIA76306.1"/>
    <property type="molecule type" value="Genomic_DNA"/>
</dbReference>
<proteinExistence type="predicted"/>
<dbReference type="GO" id="GO:0005829">
    <property type="term" value="C:cytosol"/>
    <property type="evidence" value="ECO:0007669"/>
    <property type="project" value="TreeGrafter"/>
</dbReference>
<comment type="caution">
    <text evidence="2">The sequence shown here is derived from an EMBL/GenBank/DDBJ whole genome shotgun (WGS) entry which is preliminary data.</text>
</comment>
<protein>
    <recommendedName>
        <fullName evidence="1">Nucleoside phosphorylase domain-containing protein</fullName>
    </recommendedName>
</protein>
<dbReference type="InterPro" id="IPR047039">
    <property type="entry name" value="AMN_phosphorylase"/>
</dbReference>
<dbReference type="Proteomes" id="UP000031307">
    <property type="component" value="Unassembled WGS sequence"/>
</dbReference>
<evidence type="ECO:0000313" key="2">
    <source>
        <dbReference type="EMBL" id="KIA76306.1"/>
    </source>
</evidence>
<dbReference type="PATRIC" id="fig|83552.4.peg.2590"/>
<dbReference type="NCBIfam" id="NF005500">
    <property type="entry name" value="PRK07115.1"/>
    <property type="match status" value="1"/>
</dbReference>
<gene>
    <name evidence="2" type="ORF">DB43_AM00210</name>
</gene>
<sequence>MGKNNLEKKFMIDSEETNFEREEEEIAIGTLERYSGSDVSEFQPYLLLTNFPKYVQYFASSRDLPIVEGSMFSVAHSPKEKVSILDFKIGSPAAALIVDLCAHLPIKASLLLGMCGGLRRHYHVGDYFVPVAGIRGEGTSDFYFSQEVPAMANFLVQKAVTNVLMEEGIKYHLGITHTTNKRFWEFNPDFKARLNATRPQAVEMECATLFMASYYHKLPLGALLLISDLPLSPKGIKTKKSAQDVYSKYTAEHVELGIKAIDELDNLLKLEEKGVFRGKRRKFEDQLND</sequence>
<dbReference type="NCBIfam" id="TIGR01721">
    <property type="entry name" value="AMN-like"/>
    <property type="match status" value="1"/>
</dbReference>
<reference evidence="2 3" key="1">
    <citation type="journal article" date="2014" name="Mol. Biol. Evol.">
        <title>Massive expansion of Ubiquitination-related gene families within the Chlamydiae.</title>
        <authorList>
            <person name="Domman D."/>
            <person name="Collingro A."/>
            <person name="Lagkouvardos I."/>
            <person name="Gehre L."/>
            <person name="Weinmaier T."/>
            <person name="Rattei T."/>
            <person name="Subtil A."/>
            <person name="Horn M."/>
        </authorList>
    </citation>
    <scope>NUCLEOTIDE SEQUENCE [LARGE SCALE GENOMIC DNA]</scope>
    <source>
        <strain evidence="2 3">OEW1</strain>
    </source>
</reference>
<organism evidence="2 3">
    <name type="scientific">Parachlamydia acanthamoebae</name>
    <dbReference type="NCBI Taxonomy" id="83552"/>
    <lineage>
        <taxon>Bacteria</taxon>
        <taxon>Pseudomonadati</taxon>
        <taxon>Chlamydiota</taxon>
        <taxon>Chlamydiia</taxon>
        <taxon>Parachlamydiales</taxon>
        <taxon>Parachlamydiaceae</taxon>
        <taxon>Parachlamydia</taxon>
    </lineage>
</organism>
<dbReference type="Pfam" id="PF01048">
    <property type="entry name" value="PNP_UDP_1"/>
    <property type="match status" value="1"/>
</dbReference>
<accession>A0A0C1BXS2</accession>
<dbReference type="Gene3D" id="3.40.50.1580">
    <property type="entry name" value="Nucleoside phosphorylase domain"/>
    <property type="match status" value="1"/>
</dbReference>
<dbReference type="CDD" id="cd17762">
    <property type="entry name" value="AMN"/>
    <property type="match status" value="1"/>
</dbReference>
<name>A0A0C1BXS2_9BACT</name>
<dbReference type="InterPro" id="IPR000845">
    <property type="entry name" value="Nucleoside_phosphorylase_d"/>
</dbReference>
<dbReference type="InterPro" id="IPR010944">
    <property type="entry name" value="AMN-like"/>
</dbReference>